<dbReference type="PANTHER" id="PTHR38480">
    <property type="entry name" value="SLR0254 PROTEIN"/>
    <property type="match status" value="1"/>
</dbReference>
<proteinExistence type="predicted"/>
<name>A0A7T7XQE6_9SPIR</name>
<evidence type="ECO:0000256" key="4">
    <source>
        <dbReference type="ARBA" id="ARBA00023136"/>
    </source>
</evidence>
<evidence type="ECO:0000256" key="1">
    <source>
        <dbReference type="ARBA" id="ARBA00004141"/>
    </source>
</evidence>
<dbReference type="RefSeq" id="WP_215627787.1">
    <property type="nucleotide sequence ID" value="NZ_CP067089.2"/>
</dbReference>
<evidence type="ECO:0000313" key="8">
    <source>
        <dbReference type="Proteomes" id="UP000595917"/>
    </source>
</evidence>
<evidence type="ECO:0000256" key="3">
    <source>
        <dbReference type="ARBA" id="ARBA00022989"/>
    </source>
</evidence>
<dbReference type="InterPro" id="IPR010432">
    <property type="entry name" value="RDD"/>
</dbReference>
<reference evidence="7" key="1">
    <citation type="submission" date="2021-01" db="EMBL/GenBank/DDBJ databases">
        <title>Description of Breznakiella homolactica.</title>
        <authorList>
            <person name="Song Y."/>
            <person name="Brune A."/>
        </authorList>
    </citation>
    <scope>NUCLEOTIDE SEQUENCE</scope>
    <source>
        <strain evidence="7">RmG30</strain>
    </source>
</reference>
<evidence type="ECO:0000256" key="5">
    <source>
        <dbReference type="SAM" id="Phobius"/>
    </source>
</evidence>
<dbReference type="KEGG" id="bhc:JFL75_06090"/>
<keyword evidence="2 5" id="KW-0812">Transmembrane</keyword>
<feature type="transmembrane region" description="Helical" evidence="5">
    <location>
        <begin position="61"/>
        <end position="82"/>
    </location>
</feature>
<organism evidence="7 8">
    <name type="scientific">Breznakiella homolactica</name>
    <dbReference type="NCBI Taxonomy" id="2798577"/>
    <lineage>
        <taxon>Bacteria</taxon>
        <taxon>Pseudomonadati</taxon>
        <taxon>Spirochaetota</taxon>
        <taxon>Spirochaetia</taxon>
        <taxon>Spirochaetales</taxon>
        <taxon>Breznakiellaceae</taxon>
        <taxon>Breznakiella</taxon>
    </lineage>
</organism>
<gene>
    <name evidence="7" type="ORF">JFL75_06090</name>
</gene>
<evidence type="ECO:0000259" key="6">
    <source>
        <dbReference type="Pfam" id="PF06271"/>
    </source>
</evidence>
<dbReference type="EMBL" id="CP067089">
    <property type="protein sequence ID" value="QQO10483.1"/>
    <property type="molecule type" value="Genomic_DNA"/>
</dbReference>
<dbReference type="Pfam" id="PF06271">
    <property type="entry name" value="RDD"/>
    <property type="match status" value="1"/>
</dbReference>
<dbReference type="GO" id="GO:0016020">
    <property type="term" value="C:membrane"/>
    <property type="evidence" value="ECO:0007669"/>
    <property type="project" value="UniProtKB-SubCell"/>
</dbReference>
<dbReference type="PANTHER" id="PTHR38480:SF1">
    <property type="entry name" value="SLR0254 PROTEIN"/>
    <property type="match status" value="1"/>
</dbReference>
<feature type="transmembrane region" description="Helical" evidence="5">
    <location>
        <begin position="38"/>
        <end position="55"/>
    </location>
</feature>
<protein>
    <submittedName>
        <fullName evidence="7">RDD family protein</fullName>
    </submittedName>
</protein>
<evidence type="ECO:0000313" key="7">
    <source>
        <dbReference type="EMBL" id="QQO10483.1"/>
    </source>
</evidence>
<keyword evidence="4 5" id="KW-0472">Membrane</keyword>
<dbReference type="AlphaFoldDB" id="A0A7T7XQE6"/>
<keyword evidence="3 5" id="KW-1133">Transmembrane helix</keyword>
<keyword evidence="8" id="KW-1185">Reference proteome</keyword>
<dbReference type="Proteomes" id="UP000595917">
    <property type="component" value="Chromosome"/>
</dbReference>
<sequence length="242" mass="27525">MEHLRDTSRRVETPEGIEFTLYPAGLMIRLCAYAIDELVQYAILLSVYLTAGTLAEITGTWLLMIMIFLVSWFYHVFCELTFKGQSLGKKIMGLRVVRSDGSPVNPGSSFLRNLLRFADTFMFLYYIALFSISLSPGFRRLGDWAADTLVVYTSNSLAPTRRSNMAWLSRFEIIRPSRNLSYEEKQTILMFARRYPLLGQDRAEELARIYAPVLRSGGTAWESKSDAEYLLGIARGLSGDRP</sequence>
<accession>A0A7T7XQE6</accession>
<feature type="domain" description="RDD" evidence="6">
    <location>
        <begin position="24"/>
        <end position="146"/>
    </location>
</feature>
<evidence type="ECO:0000256" key="2">
    <source>
        <dbReference type="ARBA" id="ARBA00022692"/>
    </source>
</evidence>
<comment type="subcellular location">
    <subcellularLocation>
        <location evidence="1">Membrane</location>
        <topology evidence="1">Multi-pass membrane protein</topology>
    </subcellularLocation>
</comment>
<feature type="transmembrane region" description="Helical" evidence="5">
    <location>
        <begin position="114"/>
        <end position="134"/>
    </location>
</feature>